<comment type="caution">
    <text evidence="1">The sequence shown here is derived from an EMBL/GenBank/DDBJ whole genome shotgun (WGS) entry which is preliminary data.</text>
</comment>
<evidence type="ECO:0000313" key="1">
    <source>
        <dbReference type="EMBL" id="MBA8881714.1"/>
    </source>
</evidence>
<dbReference type="EMBL" id="JACGXN010000016">
    <property type="protein sequence ID" value="MBA8881714.1"/>
    <property type="molecule type" value="Genomic_DNA"/>
</dbReference>
<gene>
    <name evidence="1" type="ORF">FHW16_005459</name>
</gene>
<protein>
    <submittedName>
        <fullName evidence="1">Uncharacterized protein</fullName>
    </submittedName>
</protein>
<proteinExistence type="predicted"/>
<dbReference type="Proteomes" id="UP000549052">
    <property type="component" value="Unassembled WGS sequence"/>
</dbReference>
<organism evidence="1 2">
    <name type="scientific">Phyllobacterium myrsinacearum</name>
    <dbReference type="NCBI Taxonomy" id="28101"/>
    <lineage>
        <taxon>Bacteria</taxon>
        <taxon>Pseudomonadati</taxon>
        <taxon>Pseudomonadota</taxon>
        <taxon>Alphaproteobacteria</taxon>
        <taxon>Hyphomicrobiales</taxon>
        <taxon>Phyllobacteriaceae</taxon>
        <taxon>Phyllobacterium</taxon>
    </lineage>
</organism>
<dbReference type="AlphaFoldDB" id="A0A839EW20"/>
<accession>A0A839EW20</accession>
<dbReference type="RefSeq" id="WP_182552262.1">
    <property type="nucleotide sequence ID" value="NZ_JACGXN010000016.1"/>
</dbReference>
<evidence type="ECO:0000313" key="2">
    <source>
        <dbReference type="Proteomes" id="UP000549052"/>
    </source>
</evidence>
<sequence length="320" mass="36642">MRHWFHICPSFSRTTGEIMETSYRVAGELCDFSVCETRISRAVAPRARFSLIDDMFVERGTIADWNLLHDLHYKAEKLPLGPRFYRLDLHGETIGVLVTGTPKGMLRERHIIFPKIKPTGQDTKLTNTNRYRYINANFRVISRFVVDTMYRGIGAGYRMMNLVSRMEGNTFTEIQSSMSKFNVFGQKAGFRFAPPQNANKFEAGMKFFRSNFVSNPQDFEAIVNEILTQPEAQRDKTVQLCREFYQKNSAMENTGAAREKANERVAAMDVRSTIKAIQQVSLASPLYGVWKCPDPKGSVPDRLPLSAFDWQGVNERLRLP</sequence>
<name>A0A839EW20_9HYPH</name>
<reference evidence="1 2" key="1">
    <citation type="submission" date="2020-07" db="EMBL/GenBank/DDBJ databases">
        <title>Genomic Encyclopedia of Type Strains, Phase IV (KMG-V): Genome sequencing to study the core and pangenomes of soil and plant-associated prokaryotes.</title>
        <authorList>
            <person name="Whitman W."/>
        </authorList>
    </citation>
    <scope>NUCLEOTIDE SEQUENCE [LARGE SCALE GENOMIC DNA]</scope>
    <source>
        <strain evidence="1 2">AN3</strain>
    </source>
</reference>
<keyword evidence="2" id="KW-1185">Reference proteome</keyword>